<accession>A0A1F5G1T6</accession>
<protein>
    <submittedName>
        <fullName evidence="1">Uncharacterized protein</fullName>
    </submittedName>
</protein>
<dbReference type="Proteomes" id="UP000176628">
    <property type="component" value="Unassembled WGS sequence"/>
</dbReference>
<gene>
    <name evidence="1" type="ORF">A2Z23_02095</name>
</gene>
<proteinExistence type="predicted"/>
<name>A0A1F5G1T6_9BACT</name>
<comment type="caution">
    <text evidence="1">The sequence shown here is derived from an EMBL/GenBank/DDBJ whole genome shotgun (WGS) entry which is preliminary data.</text>
</comment>
<dbReference type="EMBL" id="MFAV01000043">
    <property type="protein sequence ID" value="OGD85830.1"/>
    <property type="molecule type" value="Genomic_DNA"/>
</dbReference>
<sequence>MIESRRETKQEEMLGKQERWDADANFYLLAITELGHEYFGRVGQVMHAMPASFVGNIPLHELVHKLGSEEFSKDIRTEQALCLVVKIDLSLVMIRESGQQYRLINKHWLEGEEIEVEDENGSVGRLSGWYKANQPGSHFGIYTARFEEGDVETPDWLMMQEPTWEFRVAGTR</sequence>
<organism evidence="1 2">
    <name type="scientific">Candidatus Curtissbacteria bacterium RBG_16_39_7</name>
    <dbReference type="NCBI Taxonomy" id="1797707"/>
    <lineage>
        <taxon>Bacteria</taxon>
        <taxon>Candidatus Curtissiibacteriota</taxon>
    </lineage>
</organism>
<evidence type="ECO:0000313" key="2">
    <source>
        <dbReference type="Proteomes" id="UP000176628"/>
    </source>
</evidence>
<evidence type="ECO:0000313" key="1">
    <source>
        <dbReference type="EMBL" id="OGD85830.1"/>
    </source>
</evidence>
<reference evidence="1 2" key="1">
    <citation type="journal article" date="2016" name="Nat. Commun.">
        <title>Thousands of microbial genomes shed light on interconnected biogeochemical processes in an aquifer system.</title>
        <authorList>
            <person name="Anantharaman K."/>
            <person name="Brown C.T."/>
            <person name="Hug L.A."/>
            <person name="Sharon I."/>
            <person name="Castelle C.J."/>
            <person name="Probst A.J."/>
            <person name="Thomas B.C."/>
            <person name="Singh A."/>
            <person name="Wilkins M.J."/>
            <person name="Karaoz U."/>
            <person name="Brodie E.L."/>
            <person name="Williams K.H."/>
            <person name="Hubbard S.S."/>
            <person name="Banfield J.F."/>
        </authorList>
    </citation>
    <scope>NUCLEOTIDE SEQUENCE [LARGE SCALE GENOMIC DNA]</scope>
</reference>
<dbReference type="AlphaFoldDB" id="A0A1F5G1T6"/>